<sequence length="166" mass="19920">MKRKKVGIVICMRETYAIIVVTKTINHMHVIHQSILLKLNLLSFKDIHLDGYYIERNNEDNMEYLYIVRLKLNNKKLEKLPIFLIICTTPILVQLKYILFLQIKVKLLFGMTNWVIRNIKMHKIIENTCEHLLKRQEILQPNNSHVMLVLFPRKVNNLTITRKKWE</sequence>
<accession>A0A371GWI0</accession>
<dbReference type="Proteomes" id="UP000257109">
    <property type="component" value="Unassembled WGS sequence"/>
</dbReference>
<evidence type="ECO:0000313" key="2">
    <source>
        <dbReference type="EMBL" id="RDX94912.1"/>
    </source>
</evidence>
<feature type="non-terminal residue" evidence="2">
    <location>
        <position position="1"/>
    </location>
</feature>
<proteinExistence type="predicted"/>
<keyword evidence="3" id="KW-1185">Reference proteome</keyword>
<dbReference type="AlphaFoldDB" id="A0A371GWI0"/>
<reference evidence="2" key="1">
    <citation type="submission" date="2018-05" db="EMBL/GenBank/DDBJ databases">
        <title>Draft genome of Mucuna pruriens seed.</title>
        <authorList>
            <person name="Nnadi N.E."/>
            <person name="Vos R."/>
            <person name="Hasami M.H."/>
            <person name="Devisetty U.K."/>
            <person name="Aguiy J.C."/>
        </authorList>
    </citation>
    <scope>NUCLEOTIDE SEQUENCE [LARGE SCALE GENOMIC DNA]</scope>
    <source>
        <strain evidence="2">JCA_2017</strain>
    </source>
</reference>
<evidence type="ECO:0000256" key="1">
    <source>
        <dbReference type="SAM" id="Phobius"/>
    </source>
</evidence>
<keyword evidence="1" id="KW-0812">Transmembrane</keyword>
<keyword evidence="1" id="KW-1133">Transmembrane helix</keyword>
<dbReference type="EMBL" id="QJKJ01004254">
    <property type="protein sequence ID" value="RDX94912.1"/>
    <property type="molecule type" value="Genomic_DNA"/>
</dbReference>
<comment type="caution">
    <text evidence="2">The sequence shown here is derived from an EMBL/GenBank/DDBJ whole genome shotgun (WGS) entry which is preliminary data.</text>
</comment>
<gene>
    <name evidence="2" type="ORF">CR513_22650</name>
</gene>
<name>A0A371GWI0_MUCPR</name>
<keyword evidence="1" id="KW-0472">Membrane</keyword>
<evidence type="ECO:0000313" key="3">
    <source>
        <dbReference type="Proteomes" id="UP000257109"/>
    </source>
</evidence>
<organism evidence="2 3">
    <name type="scientific">Mucuna pruriens</name>
    <name type="common">Velvet bean</name>
    <name type="synonym">Dolichos pruriens</name>
    <dbReference type="NCBI Taxonomy" id="157652"/>
    <lineage>
        <taxon>Eukaryota</taxon>
        <taxon>Viridiplantae</taxon>
        <taxon>Streptophyta</taxon>
        <taxon>Embryophyta</taxon>
        <taxon>Tracheophyta</taxon>
        <taxon>Spermatophyta</taxon>
        <taxon>Magnoliopsida</taxon>
        <taxon>eudicotyledons</taxon>
        <taxon>Gunneridae</taxon>
        <taxon>Pentapetalae</taxon>
        <taxon>rosids</taxon>
        <taxon>fabids</taxon>
        <taxon>Fabales</taxon>
        <taxon>Fabaceae</taxon>
        <taxon>Papilionoideae</taxon>
        <taxon>50 kb inversion clade</taxon>
        <taxon>NPAAA clade</taxon>
        <taxon>indigoferoid/millettioid clade</taxon>
        <taxon>Phaseoleae</taxon>
        <taxon>Mucuna</taxon>
    </lineage>
</organism>
<protein>
    <submittedName>
        <fullName evidence="2">Uncharacterized protein</fullName>
    </submittedName>
</protein>
<feature type="transmembrane region" description="Helical" evidence="1">
    <location>
        <begin position="80"/>
        <end position="99"/>
    </location>
</feature>